<name>A0A550CW51_9AGAR</name>
<evidence type="ECO:0000313" key="2">
    <source>
        <dbReference type="Proteomes" id="UP000320762"/>
    </source>
</evidence>
<organism evidence="1 2">
    <name type="scientific">Schizophyllum amplum</name>
    <dbReference type="NCBI Taxonomy" id="97359"/>
    <lineage>
        <taxon>Eukaryota</taxon>
        <taxon>Fungi</taxon>
        <taxon>Dikarya</taxon>
        <taxon>Basidiomycota</taxon>
        <taxon>Agaricomycotina</taxon>
        <taxon>Agaricomycetes</taxon>
        <taxon>Agaricomycetidae</taxon>
        <taxon>Agaricales</taxon>
        <taxon>Schizophyllaceae</taxon>
        <taxon>Schizophyllum</taxon>
    </lineage>
</organism>
<gene>
    <name evidence="1" type="ORF">BD626DRAFT_4195</name>
</gene>
<evidence type="ECO:0000313" key="1">
    <source>
        <dbReference type="EMBL" id="TRM69026.1"/>
    </source>
</evidence>
<protein>
    <submittedName>
        <fullName evidence="1">Uncharacterized protein</fullName>
    </submittedName>
</protein>
<reference evidence="1 2" key="1">
    <citation type="journal article" date="2019" name="New Phytol.">
        <title>Comparative genomics reveals unique wood-decay strategies and fruiting body development in the Schizophyllaceae.</title>
        <authorList>
            <person name="Almasi E."/>
            <person name="Sahu N."/>
            <person name="Krizsan K."/>
            <person name="Balint B."/>
            <person name="Kovacs G.M."/>
            <person name="Kiss B."/>
            <person name="Cseklye J."/>
            <person name="Drula E."/>
            <person name="Henrissat B."/>
            <person name="Nagy I."/>
            <person name="Chovatia M."/>
            <person name="Adam C."/>
            <person name="LaButti K."/>
            <person name="Lipzen A."/>
            <person name="Riley R."/>
            <person name="Grigoriev I.V."/>
            <person name="Nagy L.G."/>
        </authorList>
    </citation>
    <scope>NUCLEOTIDE SEQUENCE [LARGE SCALE GENOMIC DNA]</scope>
    <source>
        <strain evidence="1 2">NL-1724</strain>
    </source>
</reference>
<proteinExistence type="predicted"/>
<dbReference type="AlphaFoldDB" id="A0A550CW51"/>
<comment type="caution">
    <text evidence="1">The sequence shown here is derived from an EMBL/GenBank/DDBJ whole genome shotgun (WGS) entry which is preliminary data.</text>
</comment>
<dbReference type="Proteomes" id="UP000320762">
    <property type="component" value="Unassembled WGS sequence"/>
</dbReference>
<accession>A0A550CW51</accession>
<dbReference type="EMBL" id="VDMD01000001">
    <property type="protein sequence ID" value="TRM69026.1"/>
    <property type="molecule type" value="Genomic_DNA"/>
</dbReference>
<sequence>MQLSTFQAPEINKGLLIELSSQPHAAAGRPSQPLALNYREDREAGEHACWPMAGAAANLRRALPNGAIFQSAVAALVAARRRLSVAVASVADSSYHGCVGTARNSGRALASAWRCRWSVGAWSELRLGGRTSDRRGYLISIPIGKLFSHHFPTLLPPHPTHLGSAVQALSATLRLGFPSEHELVLNRIQVT</sequence>
<keyword evidence="2" id="KW-1185">Reference proteome</keyword>